<accession>M2ZYI9</accession>
<dbReference type="RefSeq" id="XP_007932228.1">
    <property type="nucleotide sequence ID" value="XM_007934037.1"/>
</dbReference>
<feature type="compositionally biased region" description="Basic residues" evidence="1">
    <location>
        <begin position="203"/>
        <end position="215"/>
    </location>
</feature>
<protein>
    <submittedName>
        <fullName evidence="2">Uncharacterized protein</fullName>
    </submittedName>
</protein>
<dbReference type="GeneID" id="19334274"/>
<reference evidence="2 3" key="1">
    <citation type="journal article" date="2012" name="PLoS Pathog.">
        <title>Diverse lifestyles and strategies of plant pathogenesis encoded in the genomes of eighteen Dothideomycetes fungi.</title>
        <authorList>
            <person name="Ohm R.A."/>
            <person name="Feau N."/>
            <person name="Henrissat B."/>
            <person name="Schoch C.L."/>
            <person name="Horwitz B.A."/>
            <person name="Barry K.W."/>
            <person name="Condon B.J."/>
            <person name="Copeland A.C."/>
            <person name="Dhillon B."/>
            <person name="Glaser F."/>
            <person name="Hesse C.N."/>
            <person name="Kosti I."/>
            <person name="LaButti K."/>
            <person name="Lindquist E.A."/>
            <person name="Lucas S."/>
            <person name="Salamov A.A."/>
            <person name="Bradshaw R.E."/>
            <person name="Ciuffetti L."/>
            <person name="Hamelin R.C."/>
            <person name="Kema G.H.J."/>
            <person name="Lawrence C."/>
            <person name="Scott J.A."/>
            <person name="Spatafora J.W."/>
            <person name="Turgeon B.G."/>
            <person name="de Wit P.J.G.M."/>
            <person name="Zhong S."/>
            <person name="Goodwin S.B."/>
            <person name="Grigoriev I.V."/>
        </authorList>
    </citation>
    <scope>NUCLEOTIDE SEQUENCE [LARGE SCALE GENOMIC DNA]</scope>
    <source>
        <strain evidence="2 3">CIRAD86</strain>
    </source>
</reference>
<feature type="region of interest" description="Disordered" evidence="1">
    <location>
        <begin position="140"/>
        <end position="222"/>
    </location>
</feature>
<keyword evidence="3" id="KW-1185">Reference proteome</keyword>
<proteinExistence type="predicted"/>
<evidence type="ECO:0000313" key="3">
    <source>
        <dbReference type="Proteomes" id="UP000016932"/>
    </source>
</evidence>
<dbReference type="OrthoDB" id="10457100at2759"/>
<dbReference type="KEGG" id="pfj:MYCFIDRAFT_180057"/>
<evidence type="ECO:0000313" key="2">
    <source>
        <dbReference type="EMBL" id="EME77181.1"/>
    </source>
</evidence>
<feature type="compositionally biased region" description="Low complexity" evidence="1">
    <location>
        <begin position="150"/>
        <end position="167"/>
    </location>
</feature>
<dbReference type="Proteomes" id="UP000016932">
    <property type="component" value="Unassembled WGS sequence"/>
</dbReference>
<dbReference type="VEuPathDB" id="FungiDB:MYCFIDRAFT_180057"/>
<dbReference type="EMBL" id="KB446567">
    <property type="protein sequence ID" value="EME77181.1"/>
    <property type="molecule type" value="Genomic_DNA"/>
</dbReference>
<organism evidence="2 3">
    <name type="scientific">Pseudocercospora fijiensis (strain CIRAD86)</name>
    <name type="common">Black leaf streak disease fungus</name>
    <name type="synonym">Mycosphaerella fijiensis</name>
    <dbReference type="NCBI Taxonomy" id="383855"/>
    <lineage>
        <taxon>Eukaryota</taxon>
        <taxon>Fungi</taxon>
        <taxon>Dikarya</taxon>
        <taxon>Ascomycota</taxon>
        <taxon>Pezizomycotina</taxon>
        <taxon>Dothideomycetes</taxon>
        <taxon>Dothideomycetidae</taxon>
        <taxon>Mycosphaerellales</taxon>
        <taxon>Mycosphaerellaceae</taxon>
        <taxon>Pseudocercospora</taxon>
    </lineage>
</organism>
<dbReference type="AlphaFoldDB" id="M2ZYI9"/>
<dbReference type="HOGENOM" id="CLU_265281_0_0_1"/>
<name>M2ZYI9_PSEFD</name>
<evidence type="ECO:0000256" key="1">
    <source>
        <dbReference type="SAM" id="MobiDB-lite"/>
    </source>
</evidence>
<sequence length="1256" mass="141569">MNTLRSWASKLTREAGSKFAREAGRKLVREARSGPCKPNLEASLGGKLSGEGICIAIRRTPWKPLRLKTASFCVSTIKLHRQFALVMNEFGGLFQGRPAVSSRAPPLRKVPALEKERSNTAGSRVECSARQQEDAFMLYSSSPESPVAPPHLLRTPTTAPRTPMTDPRTPPTAPSIPTTPPRTSPTAPRTPPTAFPSTAANTRHPRTHTTQRKGFKSGSQACKSTKSRWPRLAWLEAVGNFFVSTGVWMRCLMCWIGRLNDWLMLLWPCLVACAQWPYHVGRWTYHSMVPMMRRGVIPIALVLAHCLFMWSPEVRHAVTIVGRVASIVPDRATQDCRSSFFRPSFISDNSTPPLWQPIDWNGMARQDAAEAEMAQRLNLSQGVVREWASNTRLLWAEAGTAGDDGGGDFDGDLAACRAVLERVEQAAEMQAALGDQLHRVFLEYAAAVTELRDRVSMVVDEKPWSSSRWWWWRWVKWAAETCFPQWLTRRFRHAIEQEQMARLAYWLRDWGVNREQPLLQLYSTLSRTPRRIEILAGLLRQMEWAETWMQLLEADQPACGMSAGTVEEMRAWLEAWPRMIQINDDGSISLSPTHVSADHPLSHGDHLFRGIADATCGSVNADKLHELLDALRRVNVFYRDPPAMRLEQYSAVVRTLLHAFANTRETVDCQKTHRNIQSHLASIEVALQIVGHVKAHVFDRQSMVTMGRESMVDVGRAWSMWEEYGRCGKSMVDVGRAWSMWKVHGQRGKRMANMGRAWSVWDEHGQCGTSMANLVWGEHGKPGKSASVTIRIISARSRATSTIISTMRASTVKIEEAQPVKQKMKKNTMTIDWYMASHYVQWFSTPDPCLPLNRGSAIGLQRGASNSSYRAGRLTAYAVPAATKLRDHLRQLDPAGASLSSTSADRVYMRGCRAWNGDISVASEAALLAFTYTFDALRPPTSAILVNQTPPLIPYKHISYSLPPPTMIPRVARETLEMAADIWHFQNFDTNRGPRSDVSVDGRRYVYVPCVLNEDDIRRLAGIELTSSRSEAESDESLAGNGRVEEGYALLIEMASCGWMHWLKLMTSWSTPGIPIDFRYCTGVLRSIVQDFRQVEHELFRNFEIWRLRLGMIMKAKHDREDCRSFIIMKAEDDHYRGRGLSRIIKAEQDHEGWNNHEGGRVEVKDEIRDSNGAQEMAEEFYTVVQFHGGVQQESTRLKPDVGNHLDVGREQNRELLQVGAADKLQCMDGCGLMSNRVVVETDTQHASTQVASIVL</sequence>
<gene>
    <name evidence="2" type="ORF">MYCFIDRAFT_180057</name>
</gene>
<feature type="compositionally biased region" description="Pro residues" evidence="1">
    <location>
        <begin position="168"/>
        <end position="194"/>
    </location>
</feature>